<dbReference type="EMBL" id="JAHDVG010000467">
    <property type="protein sequence ID" value="KAH1181943.1"/>
    <property type="molecule type" value="Genomic_DNA"/>
</dbReference>
<comment type="caution">
    <text evidence="2">The sequence shown here is derived from an EMBL/GenBank/DDBJ whole genome shotgun (WGS) entry which is preliminary data.</text>
</comment>
<gene>
    <name evidence="2" type="ORF">KIL84_009697</name>
</gene>
<name>A0A9D3XMH6_9SAUR</name>
<accession>A0A9D3XMH6</accession>
<evidence type="ECO:0000313" key="2">
    <source>
        <dbReference type="EMBL" id="KAH1181943.1"/>
    </source>
</evidence>
<evidence type="ECO:0000256" key="1">
    <source>
        <dbReference type="SAM" id="SignalP"/>
    </source>
</evidence>
<proteinExistence type="predicted"/>
<keyword evidence="1" id="KW-0732">Signal</keyword>
<dbReference type="Proteomes" id="UP000827986">
    <property type="component" value="Unassembled WGS sequence"/>
</dbReference>
<feature type="signal peptide" evidence="1">
    <location>
        <begin position="1"/>
        <end position="16"/>
    </location>
</feature>
<protein>
    <recommendedName>
        <fullName evidence="4">Secreted protein</fullName>
    </recommendedName>
</protein>
<feature type="chain" id="PRO_5039324883" description="Secreted protein" evidence="1">
    <location>
        <begin position="17"/>
        <end position="108"/>
    </location>
</feature>
<evidence type="ECO:0008006" key="4">
    <source>
        <dbReference type="Google" id="ProtNLM"/>
    </source>
</evidence>
<reference evidence="2" key="1">
    <citation type="submission" date="2021-09" db="EMBL/GenBank/DDBJ databases">
        <title>The genome of Mauremys mutica provides insights into the evolution of semi-aquatic lifestyle.</title>
        <authorList>
            <person name="Gong S."/>
            <person name="Gao Y."/>
        </authorList>
    </citation>
    <scope>NUCLEOTIDE SEQUENCE</scope>
    <source>
        <strain evidence="2">MM-2020</strain>
        <tissue evidence="2">Muscle</tissue>
    </source>
</reference>
<sequence length="108" mass="11804">MTVWLAAVFLPRPAGSDTCCGKRLLPLPTHPFSPAWPPAPMCFGGLFQGRRGVRCGARARTQALHSALYSSEFSSQLRRGERSPGAGSSRCNQTLINSRSFVYRCMSL</sequence>
<evidence type="ECO:0000313" key="3">
    <source>
        <dbReference type="Proteomes" id="UP000827986"/>
    </source>
</evidence>
<dbReference type="AlphaFoldDB" id="A0A9D3XMH6"/>
<keyword evidence="3" id="KW-1185">Reference proteome</keyword>
<organism evidence="2 3">
    <name type="scientific">Mauremys mutica</name>
    <name type="common">yellowpond turtle</name>
    <dbReference type="NCBI Taxonomy" id="74926"/>
    <lineage>
        <taxon>Eukaryota</taxon>
        <taxon>Metazoa</taxon>
        <taxon>Chordata</taxon>
        <taxon>Craniata</taxon>
        <taxon>Vertebrata</taxon>
        <taxon>Euteleostomi</taxon>
        <taxon>Archelosauria</taxon>
        <taxon>Testudinata</taxon>
        <taxon>Testudines</taxon>
        <taxon>Cryptodira</taxon>
        <taxon>Durocryptodira</taxon>
        <taxon>Testudinoidea</taxon>
        <taxon>Geoemydidae</taxon>
        <taxon>Geoemydinae</taxon>
        <taxon>Mauremys</taxon>
    </lineage>
</organism>